<evidence type="ECO:0000256" key="1">
    <source>
        <dbReference type="SAM" id="MobiDB-lite"/>
    </source>
</evidence>
<sequence>TLSRRSTVTAAGSTHTTKRKPMSDNPLRSSWTAPAPESPPTKPTAAPPSSSRASTPLPQQPGAGTSDTLRQSLRTKIGSFVRRTSNDPQKRRSITKSPSLAGSRKNSRSSASGIKEKETTQPVSCAQRTRRSINEGAIMGENTNSSSTNSSRKSNTPRSSSAIVPKSNHDNKETTTRKSSLPAFTVLVDGELAASPMFNQLEEYIFPASATTPATIAPSDPATKSVLSEPEPDSQSNAPEFISDKPESSLESLHESPEPLAESTETENQLSESLRPSLETVPESLELENQSSDSLKTSLEPVPKSTESVET</sequence>
<evidence type="ECO:0000313" key="3">
    <source>
        <dbReference type="Proteomes" id="UP000253551"/>
    </source>
</evidence>
<feature type="compositionally biased region" description="Polar residues" evidence="1">
    <location>
        <begin position="62"/>
        <end position="74"/>
    </location>
</feature>
<feature type="compositionally biased region" description="Low complexity" evidence="1">
    <location>
        <begin position="142"/>
        <end position="161"/>
    </location>
</feature>
<feature type="compositionally biased region" description="Pro residues" evidence="1">
    <location>
        <begin position="36"/>
        <end position="46"/>
    </location>
</feature>
<evidence type="ECO:0000313" key="2">
    <source>
        <dbReference type="EMBL" id="RCH77596.1"/>
    </source>
</evidence>
<reference evidence="2 3" key="1">
    <citation type="journal article" date="2018" name="G3 (Bethesda)">
        <title>Phylogenetic and Phylogenomic Definition of Rhizopus Species.</title>
        <authorList>
            <person name="Gryganskyi A.P."/>
            <person name="Golan J."/>
            <person name="Dolatabadi S."/>
            <person name="Mondo S."/>
            <person name="Robb S."/>
            <person name="Idnurm A."/>
            <person name="Muszewska A."/>
            <person name="Steczkiewicz K."/>
            <person name="Masonjones S."/>
            <person name="Liao H.L."/>
            <person name="Gajdeczka M.T."/>
            <person name="Anike F."/>
            <person name="Vuek A."/>
            <person name="Anishchenko I.M."/>
            <person name="Voigt K."/>
            <person name="de Hoog G.S."/>
            <person name="Smith M.E."/>
            <person name="Heitman J."/>
            <person name="Vilgalys R."/>
            <person name="Stajich J.E."/>
        </authorList>
    </citation>
    <scope>NUCLEOTIDE SEQUENCE [LARGE SCALE GENOMIC DNA]</scope>
    <source>
        <strain evidence="2 3">LSU 92-RS-03</strain>
    </source>
</reference>
<protein>
    <submittedName>
        <fullName evidence="2">Uncharacterized protein</fullName>
    </submittedName>
</protein>
<feature type="compositionally biased region" description="Low complexity" evidence="1">
    <location>
        <begin position="47"/>
        <end position="57"/>
    </location>
</feature>
<feature type="region of interest" description="Disordered" evidence="1">
    <location>
        <begin position="1"/>
        <end position="182"/>
    </location>
</feature>
<organism evidence="2 3">
    <name type="scientific">Rhizopus stolonifer</name>
    <name type="common">Rhizopus nigricans</name>
    <dbReference type="NCBI Taxonomy" id="4846"/>
    <lineage>
        <taxon>Eukaryota</taxon>
        <taxon>Fungi</taxon>
        <taxon>Fungi incertae sedis</taxon>
        <taxon>Mucoromycota</taxon>
        <taxon>Mucoromycotina</taxon>
        <taxon>Mucoromycetes</taxon>
        <taxon>Mucorales</taxon>
        <taxon>Mucorineae</taxon>
        <taxon>Rhizopodaceae</taxon>
        <taxon>Rhizopus</taxon>
    </lineage>
</organism>
<proteinExistence type="predicted"/>
<keyword evidence="3" id="KW-1185">Reference proteome</keyword>
<feature type="compositionally biased region" description="Polar residues" evidence="1">
    <location>
        <begin position="287"/>
        <end position="297"/>
    </location>
</feature>
<name>A0A367IJ05_RHIST</name>
<feature type="non-terminal residue" evidence="2">
    <location>
        <position position="311"/>
    </location>
</feature>
<dbReference type="OrthoDB" id="1104827at2759"/>
<feature type="compositionally biased region" description="Polar residues" evidence="1">
    <location>
        <begin position="1"/>
        <end position="15"/>
    </location>
</feature>
<dbReference type="EMBL" id="PJQM01007911">
    <property type="protein sequence ID" value="RCH77596.1"/>
    <property type="molecule type" value="Genomic_DNA"/>
</dbReference>
<feature type="compositionally biased region" description="Basic and acidic residues" evidence="1">
    <location>
        <begin position="167"/>
        <end position="176"/>
    </location>
</feature>
<accession>A0A367IJ05</accession>
<feature type="region of interest" description="Disordered" evidence="1">
    <location>
        <begin position="212"/>
        <end position="311"/>
    </location>
</feature>
<gene>
    <name evidence="2" type="ORF">CU098_001529</name>
</gene>
<feature type="non-terminal residue" evidence="2">
    <location>
        <position position="1"/>
    </location>
</feature>
<dbReference type="AlphaFoldDB" id="A0A367IJ05"/>
<feature type="compositionally biased region" description="Basic and acidic residues" evidence="1">
    <location>
        <begin position="242"/>
        <end position="257"/>
    </location>
</feature>
<comment type="caution">
    <text evidence="2">The sequence shown here is derived from an EMBL/GenBank/DDBJ whole genome shotgun (WGS) entry which is preliminary data.</text>
</comment>
<dbReference type="Proteomes" id="UP000253551">
    <property type="component" value="Unassembled WGS sequence"/>
</dbReference>
<feature type="compositionally biased region" description="Low complexity" evidence="1">
    <location>
        <begin position="212"/>
        <end position="223"/>
    </location>
</feature>